<dbReference type="PROSITE" id="PS50127">
    <property type="entry name" value="UBC_2"/>
    <property type="match status" value="1"/>
</dbReference>
<dbReference type="Proteomes" id="UP001562357">
    <property type="component" value="Unassembled WGS sequence"/>
</dbReference>
<evidence type="ECO:0000256" key="1">
    <source>
        <dbReference type="ARBA" id="ARBA00022786"/>
    </source>
</evidence>
<comment type="caution">
    <text evidence="3">The sequence shown here is derived from an EMBL/GenBank/DDBJ whole genome shotgun (WGS) entry which is preliminary data.</text>
</comment>
<dbReference type="SUPFAM" id="SSF54495">
    <property type="entry name" value="UBC-like"/>
    <property type="match status" value="1"/>
</dbReference>
<dbReference type="EMBL" id="BAAFGZ010000014">
    <property type="protein sequence ID" value="GAB0132316.1"/>
    <property type="molecule type" value="Genomic_DNA"/>
</dbReference>
<dbReference type="InterPro" id="IPR000608">
    <property type="entry name" value="UBC"/>
</dbReference>
<name>A0ABQ0CFV8_9HYPO</name>
<sequence>MSTKRIAKVHFTHTIHHLIPPTSPHTHTTNQIIQEFASASQSPPPGFTIALPPNDSIHTWHVVLSPPPESPYHPGRYGILLSLPVDYPFKPPAVRFITRLYHPNITNDSLGNICLAVLKPENWKPSTKIVAVLEAVRNLLIEPQPDDPLEDRIADEYKSDRAAWENKVKMHVAKYAMEEPTFPAVTS</sequence>
<evidence type="ECO:0000313" key="4">
    <source>
        <dbReference type="Proteomes" id="UP001562357"/>
    </source>
</evidence>
<dbReference type="InterPro" id="IPR016135">
    <property type="entry name" value="UBQ-conjugating_enzyme/RWD"/>
</dbReference>
<dbReference type="PANTHER" id="PTHR24067">
    <property type="entry name" value="UBIQUITIN-CONJUGATING ENZYME E2"/>
    <property type="match status" value="1"/>
</dbReference>
<accession>A0ABQ0CFV8</accession>
<gene>
    <name evidence="3" type="primary">g756</name>
    <name evidence="3" type="ORF">EsDP_00000756</name>
</gene>
<dbReference type="Gene3D" id="3.10.110.10">
    <property type="entry name" value="Ubiquitin Conjugating Enzyme"/>
    <property type="match status" value="1"/>
</dbReference>
<dbReference type="SMART" id="SM00212">
    <property type="entry name" value="UBCc"/>
    <property type="match status" value="1"/>
</dbReference>
<reference evidence="4" key="1">
    <citation type="submission" date="2024-06" db="EMBL/GenBank/DDBJ databases">
        <title>Draft Genome Sequences of Epichloe bromicola Strains Isolated from Elymus ciliaris.</title>
        <authorList>
            <consortium name="Epichloe bromicola genome sequencing consortium"/>
            <person name="Miura A."/>
            <person name="Imano S."/>
            <person name="Ashida A."/>
            <person name="Sato I."/>
            <person name="Chiba S."/>
            <person name="Tanaka A."/>
            <person name="Camagna M."/>
            <person name="Takemoto D."/>
        </authorList>
    </citation>
    <scope>NUCLEOTIDE SEQUENCE [LARGE SCALE GENOMIC DNA]</scope>
    <source>
        <strain evidence="4">DP</strain>
    </source>
</reference>
<protein>
    <recommendedName>
        <fullName evidence="2">UBC core domain-containing protein</fullName>
    </recommendedName>
</protein>
<organism evidence="3 4">
    <name type="scientific">Epichloe bromicola</name>
    <dbReference type="NCBI Taxonomy" id="79588"/>
    <lineage>
        <taxon>Eukaryota</taxon>
        <taxon>Fungi</taxon>
        <taxon>Dikarya</taxon>
        <taxon>Ascomycota</taxon>
        <taxon>Pezizomycotina</taxon>
        <taxon>Sordariomycetes</taxon>
        <taxon>Hypocreomycetidae</taxon>
        <taxon>Hypocreales</taxon>
        <taxon>Clavicipitaceae</taxon>
        <taxon>Epichloe</taxon>
    </lineage>
</organism>
<evidence type="ECO:0000259" key="2">
    <source>
        <dbReference type="PROSITE" id="PS50127"/>
    </source>
</evidence>
<keyword evidence="4" id="KW-1185">Reference proteome</keyword>
<feature type="domain" description="UBC core" evidence="2">
    <location>
        <begin position="27"/>
        <end position="177"/>
    </location>
</feature>
<evidence type="ECO:0000313" key="3">
    <source>
        <dbReference type="EMBL" id="GAB0132316.1"/>
    </source>
</evidence>
<dbReference type="InterPro" id="IPR050113">
    <property type="entry name" value="Ub_conjugating_enzyme"/>
</dbReference>
<proteinExistence type="predicted"/>
<keyword evidence="1" id="KW-0833">Ubl conjugation pathway</keyword>
<dbReference type="Pfam" id="PF00179">
    <property type="entry name" value="UQ_con"/>
    <property type="match status" value="1"/>
</dbReference>